<proteinExistence type="inferred from homology"/>
<dbReference type="HOGENOM" id="CLU_011749_0_0_1"/>
<dbReference type="EMBL" id="KL198016">
    <property type="protein sequence ID" value="KDQ21463.1"/>
    <property type="molecule type" value="Genomic_DNA"/>
</dbReference>
<protein>
    <submittedName>
        <fullName evidence="3">Uncharacterized protein</fullName>
    </submittedName>
</protein>
<comment type="similarity">
    <text evidence="1">Belongs to the TCP11 family.</text>
</comment>
<evidence type="ECO:0000313" key="4">
    <source>
        <dbReference type="Proteomes" id="UP000027195"/>
    </source>
</evidence>
<gene>
    <name evidence="3" type="ORF">BOTBODRAFT_25904</name>
</gene>
<sequence length="549" mass="59453">MTENNEDRAHIDTDISPDLSHLAAPERPPSFSAVLPSELISLLDDAYLLFLLSTSPSKALPPGKSLASVLPRAVESLSTGNHDSHQSPKTNGNAKAVIEERVTDIVQKAFWDDAVECLSSPIPSVTIPRIAQLQIDLHESLAPILPLAHSSMQTLASPPSPTSAPLRSAAIHLRSVLSDLRARCAPIRDTEIDILLDTLSQDVSAEDLPRAVAMGFKGTLELAERMQGDLRDHTLDALPHAPEGELLLAMRAHARAREREVVQRVWGGLDHIKKSWRAWAHSIQMADGEPSKQKWRGKLVEALGTPVTISFDFPSHNHNYAHASYTTSNTLPAPFLVPFPILFYVQNLIEALVICASIRSLIPASPPSTTTNTPDPRSSLTQRVWILLRGEIDGGGPGSAEGAGETKIAHLEDEVVRAFKRARGPDAVMTGVEEDGLRAAVRRVLRVEDPVSKLLAARVLAFLRAPPAPAVIGEGAGPRHMRTGLVDGHPSAHAHQNGNGSGGQTNSEGLPTLRGFEEDVLREGLKEVRDTVDTVVDWAEWVWEDVIVA</sequence>
<dbReference type="AlphaFoldDB" id="A0A067N0E0"/>
<keyword evidence="4" id="KW-1185">Reference proteome</keyword>
<dbReference type="InterPro" id="IPR008862">
    <property type="entry name" value="Tcp11"/>
</dbReference>
<dbReference type="OrthoDB" id="276323at2759"/>
<name>A0A067N0E0_BOTB1</name>
<accession>A0A067N0E0</accession>
<evidence type="ECO:0000313" key="3">
    <source>
        <dbReference type="EMBL" id="KDQ21463.1"/>
    </source>
</evidence>
<feature type="region of interest" description="Disordered" evidence="2">
    <location>
        <begin position="1"/>
        <end position="23"/>
    </location>
</feature>
<evidence type="ECO:0000256" key="1">
    <source>
        <dbReference type="ARBA" id="ARBA00010954"/>
    </source>
</evidence>
<feature type="region of interest" description="Disordered" evidence="2">
    <location>
        <begin position="486"/>
        <end position="511"/>
    </location>
</feature>
<evidence type="ECO:0000256" key="2">
    <source>
        <dbReference type="SAM" id="MobiDB-lite"/>
    </source>
</evidence>
<dbReference type="InParanoid" id="A0A067N0E0"/>
<organism evidence="3 4">
    <name type="scientific">Botryobasidium botryosum (strain FD-172 SS1)</name>
    <dbReference type="NCBI Taxonomy" id="930990"/>
    <lineage>
        <taxon>Eukaryota</taxon>
        <taxon>Fungi</taxon>
        <taxon>Dikarya</taxon>
        <taxon>Basidiomycota</taxon>
        <taxon>Agaricomycotina</taxon>
        <taxon>Agaricomycetes</taxon>
        <taxon>Cantharellales</taxon>
        <taxon>Botryobasidiaceae</taxon>
        <taxon>Botryobasidium</taxon>
    </lineage>
</organism>
<reference evidence="4" key="1">
    <citation type="journal article" date="2014" name="Proc. Natl. Acad. Sci. U.S.A.">
        <title>Extensive sampling of basidiomycete genomes demonstrates inadequacy of the white-rot/brown-rot paradigm for wood decay fungi.</title>
        <authorList>
            <person name="Riley R."/>
            <person name="Salamov A.A."/>
            <person name="Brown D.W."/>
            <person name="Nagy L.G."/>
            <person name="Floudas D."/>
            <person name="Held B.W."/>
            <person name="Levasseur A."/>
            <person name="Lombard V."/>
            <person name="Morin E."/>
            <person name="Otillar R."/>
            <person name="Lindquist E.A."/>
            <person name="Sun H."/>
            <person name="LaButti K.M."/>
            <person name="Schmutz J."/>
            <person name="Jabbour D."/>
            <person name="Luo H."/>
            <person name="Baker S.E."/>
            <person name="Pisabarro A.G."/>
            <person name="Walton J.D."/>
            <person name="Blanchette R.A."/>
            <person name="Henrissat B."/>
            <person name="Martin F."/>
            <person name="Cullen D."/>
            <person name="Hibbett D.S."/>
            <person name="Grigoriev I.V."/>
        </authorList>
    </citation>
    <scope>NUCLEOTIDE SEQUENCE [LARGE SCALE GENOMIC DNA]</scope>
    <source>
        <strain evidence="4">FD-172 SS1</strain>
    </source>
</reference>
<dbReference type="Proteomes" id="UP000027195">
    <property type="component" value="Unassembled WGS sequence"/>
</dbReference>
<dbReference type="Pfam" id="PF05794">
    <property type="entry name" value="Tcp11"/>
    <property type="match status" value="1"/>
</dbReference>
<feature type="compositionally biased region" description="Basic and acidic residues" evidence="2">
    <location>
        <begin position="1"/>
        <end position="13"/>
    </location>
</feature>